<evidence type="ECO:0000313" key="1">
    <source>
        <dbReference type="EMBL" id="GAC58811.1"/>
    </source>
</evidence>
<dbReference type="STRING" id="1121927.GOHSU_53_00130"/>
<gene>
    <name evidence="1" type="ORF">GOHSU_53_00130</name>
</gene>
<dbReference type="Proteomes" id="UP000053405">
    <property type="component" value="Unassembled WGS sequence"/>
</dbReference>
<reference evidence="1 2" key="1">
    <citation type="submission" date="2012-12" db="EMBL/GenBank/DDBJ databases">
        <title>Whole genome shotgun sequence of Gordonia hirsuta NBRC 16056.</title>
        <authorList>
            <person name="Isaki-Nakamura S."/>
            <person name="Hosoyama A."/>
            <person name="Tsuchikane K."/>
            <person name="Katsumata H."/>
            <person name="Baba S."/>
            <person name="Yamazaki S."/>
            <person name="Fujita N."/>
        </authorList>
    </citation>
    <scope>NUCLEOTIDE SEQUENCE [LARGE SCALE GENOMIC DNA]</scope>
    <source>
        <strain evidence="1 2">NBRC 16056</strain>
    </source>
</reference>
<protein>
    <submittedName>
        <fullName evidence="1">Uncharacterized protein</fullName>
    </submittedName>
</protein>
<keyword evidence="2" id="KW-1185">Reference proteome</keyword>
<evidence type="ECO:0000313" key="2">
    <source>
        <dbReference type="Proteomes" id="UP000053405"/>
    </source>
</evidence>
<organism evidence="1 2">
    <name type="scientific">Gordonia hirsuta DSM 44140 = NBRC 16056</name>
    <dbReference type="NCBI Taxonomy" id="1121927"/>
    <lineage>
        <taxon>Bacteria</taxon>
        <taxon>Bacillati</taxon>
        <taxon>Actinomycetota</taxon>
        <taxon>Actinomycetes</taxon>
        <taxon>Mycobacteriales</taxon>
        <taxon>Gordoniaceae</taxon>
        <taxon>Gordonia</taxon>
    </lineage>
</organism>
<accession>L7LDH8</accession>
<name>L7LDH8_9ACTN</name>
<comment type="caution">
    <text evidence="1">The sequence shown here is derived from an EMBL/GenBank/DDBJ whole genome shotgun (WGS) entry which is preliminary data.</text>
</comment>
<dbReference type="RefSeq" id="WP_005943547.1">
    <property type="nucleotide sequence ID" value="NZ_ATVK01000027.1"/>
</dbReference>
<dbReference type="EMBL" id="BANT01000053">
    <property type="protein sequence ID" value="GAC58811.1"/>
    <property type="molecule type" value="Genomic_DNA"/>
</dbReference>
<dbReference type="AlphaFoldDB" id="L7LDH8"/>
<sequence>MNRDENDVVEEAIERRKVRDPEMVRRLRSELVRAGAAVHRRRLREWAVSDTGEFPSVAESQRIAVEEVEYLVRALGKYAGLEPDAVLGQARPRARIMFEEY</sequence>
<proteinExistence type="predicted"/>